<reference evidence="3" key="1">
    <citation type="submission" date="2013-12" db="EMBL/GenBank/DDBJ databases">
        <authorList>
            <person name="Aslett M."/>
        </authorList>
    </citation>
    <scope>NUCLEOTIDE SEQUENCE [LARGE SCALE GENOMIC DNA]</scope>
    <source>
        <strain evidence="3">Lindley</strain>
    </source>
</reference>
<keyword evidence="3" id="KW-1185">Reference proteome</keyword>
<protein>
    <submittedName>
        <fullName evidence="4">Integrase catalytic domain-containing protein</fullName>
    </submittedName>
</protein>
<feature type="compositionally biased region" description="Polar residues" evidence="1">
    <location>
        <begin position="125"/>
        <end position="137"/>
    </location>
</feature>
<feature type="compositionally biased region" description="Low complexity" evidence="1">
    <location>
        <begin position="637"/>
        <end position="647"/>
    </location>
</feature>
<dbReference type="PANTHER" id="PTHR47331:SF1">
    <property type="entry name" value="GAG-LIKE PROTEIN"/>
    <property type="match status" value="1"/>
</dbReference>
<dbReference type="InterPro" id="IPR008737">
    <property type="entry name" value="DUF1758"/>
</dbReference>
<proteinExistence type="predicted"/>
<feature type="region of interest" description="Disordered" evidence="1">
    <location>
        <begin position="564"/>
        <end position="588"/>
    </location>
</feature>
<feature type="domain" description="DUF1758" evidence="2">
    <location>
        <begin position="790"/>
        <end position="941"/>
    </location>
</feature>
<evidence type="ECO:0000313" key="4">
    <source>
        <dbReference type="WBParaSite" id="GPLIN_000754800"/>
    </source>
</evidence>
<evidence type="ECO:0000259" key="2">
    <source>
        <dbReference type="Pfam" id="PF05585"/>
    </source>
</evidence>
<feature type="region of interest" description="Disordered" evidence="1">
    <location>
        <begin position="602"/>
        <end position="660"/>
    </location>
</feature>
<feature type="compositionally biased region" description="Polar residues" evidence="1">
    <location>
        <begin position="569"/>
        <end position="580"/>
    </location>
</feature>
<feature type="compositionally biased region" description="Basic residues" evidence="1">
    <location>
        <begin position="991"/>
        <end position="1002"/>
    </location>
</feature>
<reference evidence="3" key="2">
    <citation type="submission" date="2014-05" db="EMBL/GenBank/DDBJ databases">
        <title>The genome and life-stage specific transcriptomes of Globodera pallida elucidate key aspects of plant parasitism by a cyst nematode.</title>
        <authorList>
            <person name="Cotton J.A."/>
            <person name="Lilley C.J."/>
            <person name="Jones L.M."/>
            <person name="Kikuchi T."/>
            <person name="Reid A.J."/>
            <person name="Thorpe P."/>
            <person name="Tsai I.J."/>
            <person name="Beasley H."/>
            <person name="Blok V."/>
            <person name="Cock P.J.A."/>
            <person name="Van den Akker S.E."/>
            <person name="Holroyd N."/>
            <person name="Hunt M."/>
            <person name="Mantelin S."/>
            <person name="Naghra H."/>
            <person name="Pain A."/>
            <person name="Palomares-Rius J.E."/>
            <person name="Zarowiecki M."/>
            <person name="Berriman M."/>
            <person name="Jones J.T."/>
            <person name="Urwin P.E."/>
        </authorList>
    </citation>
    <scope>NUCLEOTIDE SEQUENCE [LARGE SCALE GENOMIC DNA]</scope>
    <source>
        <strain evidence="3">Lindley</strain>
    </source>
</reference>
<sequence length="1025" mass="116787">MGSEEDQHRDVNPDQRGPNAEQQNEEQNEDATTVVEGDHTLHPKSKPPHRKRNPPGMQAASRHRNKEAFYSAPYLLLATVFATVRAPYHPSTPEAHSPNSDMATLAGIEPAIFSFPSGTERRATTNRPTATLRTQPSGPDYIHEHGRGAQRGRKFAKKSSVLHQRPFEATGVSLTTGATASVRHSNRVHYTSNWCQLYTRRNRKASGTTEATETQQAAMSGPIQRRISAALKTISKARNATEMDIQPDSARPAWETAILLESQVDRIGKEVHIIEMYLDEMREASSTWTKLISSLSSKEREEEEIDYIAFDKHERIAERYEEATTKLRDLRDLETRLSINAKLCKSKVDREAKAELAAYAQGTTAVPQQMASAPSFTAPFYQFQPIQLEKFGGNKRKWPEFYESFQSAIGRHQSIGKAEKFNLLRNMLSGEARQLVAGFRLDDQNYDVALQLLKDTYGAPEEHIRALHFELANLKACKSLRDTKDFLLQLERLTRELNNAGEDIEGPPTFLMLEKKLTPSFLRTILNRKCQDPSNWTTTKFRDVLNDAVRRETQIQEVMGEYGHKQQQFERTSNQATHAQPQRAHNEAAMSEELNQIPSQRDHSEYNRQFNQTPEQQERAFISSSVDETQQWHHEMPQQFEPQQREQPTSHQQQFRATNHNQVYRPQETEREPPYPCIFCGNNHWHDDCQQFSTVQQRLDIIREKHLCFKCLRPNHQAYKCSRPNKCYKCKHLHPTALCWEGNQGQSQITTATRGQLNNGNGAESVPQQMCNVVRSNDTRTLLMTTMSAVFNPAQPHRSMRATVFIDPGSQRSFITKKAAKRLKLPVVDTEECHLTSFGARKAKKYISNLVKLGFYGEGRKRLVFNLNALQFLVNDLPVIQLEKLDNAQLQRTKLSPPHFERQPDIMLGMDIWHELQVQPIERLPSGYTLCRSRIGKILSGSGRMELTRASHVTFVGPVYEQTTSTQTTATSNKSTANHPNNEKANPSSGQKKKKKTRHRVRTTLNPATNVQPNATAKSWSDLSP</sequence>
<dbReference type="InterPro" id="IPR005312">
    <property type="entry name" value="DUF1759"/>
</dbReference>
<feature type="region of interest" description="Disordered" evidence="1">
    <location>
        <begin position="1"/>
        <end position="63"/>
    </location>
</feature>
<dbReference type="WBParaSite" id="GPLIN_000754800">
    <property type="protein sequence ID" value="GPLIN_000754800"/>
    <property type="gene ID" value="GPLIN_000754800"/>
</dbReference>
<feature type="compositionally biased region" description="Basic and acidic residues" evidence="1">
    <location>
        <begin position="1"/>
        <end position="13"/>
    </location>
</feature>
<dbReference type="Pfam" id="PF03564">
    <property type="entry name" value="DUF1759"/>
    <property type="match status" value="1"/>
</dbReference>
<feature type="compositionally biased region" description="Polar residues" evidence="1">
    <location>
        <begin position="979"/>
        <end position="990"/>
    </location>
</feature>
<feature type="region of interest" description="Disordered" evidence="1">
    <location>
        <begin position="118"/>
        <end position="148"/>
    </location>
</feature>
<organism evidence="3 4">
    <name type="scientific">Globodera pallida</name>
    <name type="common">Potato cyst nematode worm</name>
    <name type="synonym">Heterodera pallida</name>
    <dbReference type="NCBI Taxonomy" id="36090"/>
    <lineage>
        <taxon>Eukaryota</taxon>
        <taxon>Metazoa</taxon>
        <taxon>Ecdysozoa</taxon>
        <taxon>Nematoda</taxon>
        <taxon>Chromadorea</taxon>
        <taxon>Rhabditida</taxon>
        <taxon>Tylenchina</taxon>
        <taxon>Tylenchomorpha</taxon>
        <taxon>Tylenchoidea</taxon>
        <taxon>Heteroderidae</taxon>
        <taxon>Heteroderinae</taxon>
        <taxon>Globodera</taxon>
    </lineage>
</organism>
<dbReference type="Pfam" id="PF05585">
    <property type="entry name" value="DUF1758"/>
    <property type="match status" value="1"/>
</dbReference>
<evidence type="ECO:0000313" key="3">
    <source>
        <dbReference type="Proteomes" id="UP000050741"/>
    </source>
</evidence>
<evidence type="ECO:0000256" key="1">
    <source>
        <dbReference type="SAM" id="MobiDB-lite"/>
    </source>
</evidence>
<dbReference type="PANTHER" id="PTHR47331">
    <property type="entry name" value="PHD-TYPE DOMAIN-CONTAINING PROTEIN"/>
    <property type="match status" value="1"/>
</dbReference>
<name>A0A183C3V4_GLOPA</name>
<feature type="region of interest" description="Disordered" evidence="1">
    <location>
        <begin position="963"/>
        <end position="1025"/>
    </location>
</feature>
<dbReference type="AlphaFoldDB" id="A0A183C3V4"/>
<feature type="compositionally biased region" description="Polar residues" evidence="1">
    <location>
        <begin position="649"/>
        <end position="660"/>
    </location>
</feature>
<feature type="compositionally biased region" description="Polar residues" evidence="1">
    <location>
        <begin position="1003"/>
        <end position="1025"/>
    </location>
</feature>
<reference evidence="4" key="3">
    <citation type="submission" date="2016-06" db="UniProtKB">
        <authorList>
            <consortium name="WormBaseParasite"/>
        </authorList>
    </citation>
    <scope>IDENTIFICATION</scope>
</reference>
<feature type="compositionally biased region" description="Low complexity" evidence="1">
    <location>
        <begin position="963"/>
        <end position="978"/>
    </location>
</feature>
<feature type="compositionally biased region" description="Basic residues" evidence="1">
    <location>
        <begin position="42"/>
        <end position="53"/>
    </location>
</feature>
<dbReference type="Proteomes" id="UP000050741">
    <property type="component" value="Unassembled WGS sequence"/>
</dbReference>
<accession>A0A183C3V4</accession>